<reference evidence="7 8" key="1">
    <citation type="submission" date="2016-11" db="EMBL/GenBank/DDBJ databases">
        <title>Complete genome sequence of Streptomyces niveus SCSIO 3406.</title>
        <authorList>
            <person name="Zhu Q."/>
            <person name="Cheng W."/>
            <person name="Song Y."/>
            <person name="Li Q."/>
            <person name="Ju J."/>
        </authorList>
    </citation>
    <scope>NUCLEOTIDE SEQUENCE [LARGE SCALE GENOMIC DNA]</scope>
    <source>
        <strain evidence="7 8">SCSIO 3406</strain>
    </source>
</reference>
<dbReference type="Proteomes" id="UP000189677">
    <property type="component" value="Chromosome"/>
</dbReference>
<dbReference type="PANTHER" id="PTHR30055">
    <property type="entry name" value="HTH-TYPE TRANSCRIPTIONAL REGULATOR RUTR"/>
    <property type="match status" value="1"/>
</dbReference>
<dbReference type="EMBL" id="CP018047">
    <property type="protein sequence ID" value="AQU67941.1"/>
    <property type="molecule type" value="Genomic_DNA"/>
</dbReference>
<dbReference type="Pfam" id="PF00440">
    <property type="entry name" value="TetR_N"/>
    <property type="match status" value="1"/>
</dbReference>
<dbReference type="RefSeq" id="WP_335755264.1">
    <property type="nucleotide sequence ID" value="NZ_CP018047.1"/>
</dbReference>
<evidence type="ECO:0000256" key="5">
    <source>
        <dbReference type="SAM" id="MobiDB-lite"/>
    </source>
</evidence>
<evidence type="ECO:0000259" key="6">
    <source>
        <dbReference type="PROSITE" id="PS50977"/>
    </source>
</evidence>
<accession>A0A1U9QVU4</accession>
<feature type="region of interest" description="Disordered" evidence="5">
    <location>
        <begin position="263"/>
        <end position="307"/>
    </location>
</feature>
<dbReference type="PROSITE" id="PS50977">
    <property type="entry name" value="HTH_TETR_2"/>
    <property type="match status" value="1"/>
</dbReference>
<name>A0A1U9QVU4_STRNV</name>
<feature type="compositionally biased region" description="Gly residues" evidence="5">
    <location>
        <begin position="276"/>
        <end position="297"/>
    </location>
</feature>
<dbReference type="Gene3D" id="1.10.10.60">
    <property type="entry name" value="Homeodomain-like"/>
    <property type="match status" value="1"/>
</dbReference>
<evidence type="ECO:0000256" key="1">
    <source>
        <dbReference type="ARBA" id="ARBA00023015"/>
    </source>
</evidence>
<dbReference type="GO" id="GO:0045892">
    <property type="term" value="P:negative regulation of DNA-templated transcription"/>
    <property type="evidence" value="ECO:0007669"/>
    <property type="project" value="InterPro"/>
</dbReference>
<evidence type="ECO:0000313" key="7">
    <source>
        <dbReference type="EMBL" id="AQU67941.1"/>
    </source>
</evidence>
<dbReference type="InterPro" id="IPR050109">
    <property type="entry name" value="HTH-type_TetR-like_transc_reg"/>
</dbReference>
<keyword evidence="1" id="KW-0805">Transcription regulation</keyword>
<dbReference type="GO" id="GO:0003700">
    <property type="term" value="F:DNA-binding transcription factor activity"/>
    <property type="evidence" value="ECO:0007669"/>
    <property type="project" value="TreeGrafter"/>
</dbReference>
<feature type="compositionally biased region" description="Basic and acidic residues" evidence="5">
    <location>
        <begin position="263"/>
        <end position="275"/>
    </location>
</feature>
<keyword evidence="2 4" id="KW-0238">DNA-binding</keyword>
<evidence type="ECO:0000313" key="8">
    <source>
        <dbReference type="Proteomes" id="UP000189677"/>
    </source>
</evidence>
<dbReference type="AlphaFoldDB" id="A0A1U9QVU4"/>
<gene>
    <name evidence="7" type="ORF">BBN63_18640</name>
</gene>
<dbReference type="GO" id="GO:0000976">
    <property type="term" value="F:transcription cis-regulatory region binding"/>
    <property type="evidence" value="ECO:0007669"/>
    <property type="project" value="TreeGrafter"/>
</dbReference>
<sequence length="307" mass="32567">MTDESTRERAGESGDDGTGLPASIEAAWGLRERPTKGRKPGLSLARIVDTAVTVAATEGLPAVSMGRIAKKLGVSPMSLYRYVAAKDELYVLMQEAIIGDPPALPAPGTDWRTAMAEWAWEMRRICYENLWALRIPVSSPPATPRMVAWWEWGLVALEGTRLDWSEKLSVILMVNGHVRHEATLMADLAAAVEASGRSADAVLAGYGRTIQKLADPARFPSVAEMLAAGVLDVPEEPESPDYEFVFGLERMLDGIDLLVRERGGDSGVGRDRGTGGDRGTGAGRGTGGGRDGGVGGRGGEKGAKPVA</sequence>
<feature type="compositionally biased region" description="Basic and acidic residues" evidence="5">
    <location>
        <begin position="1"/>
        <end position="12"/>
    </location>
</feature>
<keyword evidence="3" id="KW-0804">Transcription</keyword>
<dbReference type="KEGG" id="snw:BBN63_18640"/>
<evidence type="ECO:0000256" key="3">
    <source>
        <dbReference type="ARBA" id="ARBA00023163"/>
    </source>
</evidence>
<proteinExistence type="predicted"/>
<feature type="region of interest" description="Disordered" evidence="5">
    <location>
        <begin position="1"/>
        <end position="22"/>
    </location>
</feature>
<dbReference type="InterPro" id="IPR009057">
    <property type="entry name" value="Homeodomain-like_sf"/>
</dbReference>
<dbReference type="InterPro" id="IPR036271">
    <property type="entry name" value="Tet_transcr_reg_TetR-rel_C_sf"/>
</dbReference>
<dbReference type="SUPFAM" id="SSF48498">
    <property type="entry name" value="Tetracyclin repressor-like, C-terminal domain"/>
    <property type="match status" value="1"/>
</dbReference>
<dbReference type="Gene3D" id="1.10.357.10">
    <property type="entry name" value="Tetracycline Repressor, domain 2"/>
    <property type="match status" value="1"/>
</dbReference>
<evidence type="ECO:0000256" key="4">
    <source>
        <dbReference type="PROSITE-ProRule" id="PRU00335"/>
    </source>
</evidence>
<protein>
    <submittedName>
        <fullName evidence="7">TetR family transcriptional regulator</fullName>
    </submittedName>
</protein>
<feature type="compositionally biased region" description="Basic and acidic residues" evidence="5">
    <location>
        <begin position="298"/>
        <end position="307"/>
    </location>
</feature>
<dbReference type="SUPFAM" id="SSF46689">
    <property type="entry name" value="Homeodomain-like"/>
    <property type="match status" value="1"/>
</dbReference>
<evidence type="ECO:0000256" key="2">
    <source>
        <dbReference type="ARBA" id="ARBA00023125"/>
    </source>
</evidence>
<keyword evidence="8" id="KW-1185">Reference proteome</keyword>
<feature type="DNA-binding region" description="H-T-H motif" evidence="4">
    <location>
        <begin position="64"/>
        <end position="83"/>
    </location>
</feature>
<feature type="domain" description="HTH tetR-type" evidence="6">
    <location>
        <begin position="41"/>
        <end position="101"/>
    </location>
</feature>
<dbReference type="Pfam" id="PF02909">
    <property type="entry name" value="TetR_C_1"/>
    <property type="match status" value="1"/>
</dbReference>
<dbReference type="PANTHER" id="PTHR30055:SF151">
    <property type="entry name" value="TRANSCRIPTIONAL REGULATORY PROTEIN"/>
    <property type="match status" value="1"/>
</dbReference>
<dbReference type="InterPro" id="IPR001647">
    <property type="entry name" value="HTH_TetR"/>
</dbReference>
<organism evidence="7 8">
    <name type="scientific">Streptomyces niveus</name>
    <name type="common">Streptomyces spheroides</name>
    <dbReference type="NCBI Taxonomy" id="193462"/>
    <lineage>
        <taxon>Bacteria</taxon>
        <taxon>Bacillati</taxon>
        <taxon>Actinomycetota</taxon>
        <taxon>Actinomycetes</taxon>
        <taxon>Kitasatosporales</taxon>
        <taxon>Streptomycetaceae</taxon>
        <taxon>Streptomyces</taxon>
    </lineage>
</organism>
<dbReference type="InterPro" id="IPR004111">
    <property type="entry name" value="Repressor_TetR_C"/>
</dbReference>